<evidence type="ECO:0000256" key="5">
    <source>
        <dbReference type="ARBA" id="ARBA00022519"/>
    </source>
</evidence>
<dbReference type="InterPro" id="IPR004764">
    <property type="entry name" value="MdtF-like"/>
</dbReference>
<dbReference type="InterPro" id="IPR001036">
    <property type="entry name" value="Acrflvin-R"/>
</dbReference>
<evidence type="ECO:0000256" key="3">
    <source>
        <dbReference type="ARBA" id="ARBA00022448"/>
    </source>
</evidence>
<feature type="transmembrane region" description="Helical" evidence="9">
    <location>
        <begin position="555"/>
        <end position="572"/>
    </location>
</feature>
<reference evidence="11 12" key="1">
    <citation type="submission" date="2022-03" db="EMBL/GenBank/DDBJ databases">
        <title>Ignatzschineria rhizosphaerae HR5S32.</title>
        <authorList>
            <person name="Sun J.Q."/>
            <person name="Feng J.Y."/>
        </authorList>
    </citation>
    <scope>NUCLEOTIDE SEQUENCE [LARGE SCALE GENOMIC DNA]</scope>
    <source>
        <strain evidence="11 12">HR5S32</strain>
    </source>
</reference>
<keyword evidence="8 9" id="KW-0472">Membrane</keyword>
<feature type="transmembrane region" description="Helical" evidence="9">
    <location>
        <begin position="339"/>
        <end position="359"/>
    </location>
</feature>
<dbReference type="SUPFAM" id="SSF82693">
    <property type="entry name" value="Multidrug efflux transporter AcrB pore domain, PN1, PN2, PC1 and PC2 subdomains"/>
    <property type="match status" value="3"/>
</dbReference>
<sequence length="1074" mass="116929">MARFFIDRPIFAWVLAILTMFMGLLVVKNMPVAQYPEIAPPQVSISGVYPGASAATVEESVTQVIEQSISGLEGFRYMDALSSSVGVFQINLTFEQGVDPDIAQVQVQNKIQQSLSKLPQAVQQQGVTIAKSSGSFMMVVGFYSPDGTMTSGDIGDYISSTLQDQISRLPGVGDIQFFGSSYAMNVWVDPMKLHKYDMTTLDIVKAIQEQNSQATLGNLGALPANQDQLIRYTVTSQSLLTSAEEFKAIQLRVNEDGSEVLLSDVARIELSPENENFTVHYNGMQASGVGINLASGANALDTANIVKDFLAKEKHNFPSGMDYTYPYDTTPFVEQSVDGVVQTLIDAIILVFIVMFLFLKNIRATIIPLLAIPYVLAGTMLILNFFGFNLNTLTLFALVLAIGLLVDDAIVVVENVERIMEEEGLSPLEATRKSMTQITGALIGIGVVLSAVFVPMAFLGGASGVIYRQFSITIITAMLLSVLVAIIFTPALCATILRRPDDESEPTTAVGRFLSKLFSPITKVLFVIVKYFNLGFDKLSNAYGVTIRRILKHPLVFVVVLVGGLGFIGYQFTKLPTSFLPDEDQGILVGMAINPNGTSLLQTEIPLEKVTKYLMEEEKDTVDAVMTVGGFSFAGQGSEQSIFFIKLKPWDERKTDHQSIDAVISRIQAFFAEVPEANMYIFKPPAIIELGSATGVSFVLQDTLGLGHDALMNSVMTFIGHAARSENMNIATLMPGGQFDSGQYHIDIDREKAQALQVSVGDINQSLSIAWGGMYVNDFIDRGRIKHVQVQADADSRMMPEDFKKWYVRNAKGEMVPFSAFAEGRWSYGPPQLNRFNGFPAFPLSIEAMPGKSTGDVMAEIETIVSEHLPQGINVSWKDTSYEEREAGDSQTTLLLISVFIIFLSLAALYESWKVPISVLLTIPVGLVGAIVTARLLGIENDVYFQVGMLTTIGLTSKNAILIVEFARDLVRTGMTIMDATIQAANERLRPILMTSLAFGIGVLPLALSSGAGSGAQNVVGRIVVGGMLAGTILVLVYTPVFFILLNRDAKKLQAHKSDDSNDKPALEDASTQA</sequence>
<comment type="similarity">
    <text evidence="2 9">Belongs to the resistance-nodulation-cell division (RND) (TC 2.A.6) family.</text>
</comment>
<feature type="transmembrane region" description="Helical" evidence="9">
    <location>
        <begin position="10"/>
        <end position="27"/>
    </location>
</feature>
<feature type="transmembrane region" description="Helical" evidence="9">
    <location>
        <begin position="393"/>
        <end position="413"/>
    </location>
</feature>
<feature type="transmembrane region" description="Helical" evidence="9">
    <location>
        <begin position="943"/>
        <end position="967"/>
    </location>
</feature>
<feature type="transmembrane region" description="Helical" evidence="9">
    <location>
        <begin position="434"/>
        <end position="458"/>
    </location>
</feature>
<evidence type="ECO:0000313" key="12">
    <source>
        <dbReference type="Proteomes" id="UP000829542"/>
    </source>
</evidence>
<evidence type="ECO:0000256" key="6">
    <source>
        <dbReference type="ARBA" id="ARBA00022692"/>
    </source>
</evidence>
<proteinExistence type="inferred from homology"/>
<dbReference type="InterPro" id="IPR027463">
    <property type="entry name" value="AcrB_DN_DC_subdom"/>
</dbReference>
<comment type="subcellular location">
    <subcellularLocation>
        <location evidence="1 9">Cell inner membrane</location>
        <topology evidence="1 9">Multi-pass membrane protein</topology>
    </subcellularLocation>
</comment>
<dbReference type="SUPFAM" id="SSF82866">
    <property type="entry name" value="Multidrug efflux transporter AcrB transmembrane domain"/>
    <property type="match status" value="2"/>
</dbReference>
<dbReference type="PANTHER" id="PTHR32063">
    <property type="match status" value="1"/>
</dbReference>
<dbReference type="Gene3D" id="3.30.70.1430">
    <property type="entry name" value="Multidrug efflux transporter AcrB pore domain"/>
    <property type="match status" value="2"/>
</dbReference>
<evidence type="ECO:0000256" key="4">
    <source>
        <dbReference type="ARBA" id="ARBA00022475"/>
    </source>
</evidence>
<gene>
    <name evidence="11" type="ORF">MMG00_09485</name>
</gene>
<evidence type="ECO:0000256" key="1">
    <source>
        <dbReference type="ARBA" id="ARBA00004429"/>
    </source>
</evidence>
<keyword evidence="4" id="KW-1003">Cell membrane</keyword>
<organism evidence="11 12">
    <name type="scientific">Ignatzschineria rhizosphaerae</name>
    <dbReference type="NCBI Taxonomy" id="2923279"/>
    <lineage>
        <taxon>Bacteria</taxon>
        <taxon>Pseudomonadati</taxon>
        <taxon>Pseudomonadota</taxon>
        <taxon>Gammaproteobacteria</taxon>
        <taxon>Cardiobacteriales</taxon>
        <taxon>Ignatzschineriaceae</taxon>
        <taxon>Ignatzschineria</taxon>
    </lineage>
</organism>
<feature type="transmembrane region" description="Helical" evidence="9">
    <location>
        <begin position="1020"/>
        <end position="1046"/>
    </location>
</feature>
<keyword evidence="3 9" id="KW-0813">Transport</keyword>
<keyword evidence="6 9" id="KW-0812">Transmembrane</keyword>
<keyword evidence="5 9" id="KW-0997">Cell inner membrane</keyword>
<feature type="transmembrane region" description="Helical" evidence="9">
    <location>
        <begin position="917"/>
        <end position="937"/>
    </location>
</feature>
<accession>A0ABY3WXX2</accession>
<feature type="compositionally biased region" description="Basic and acidic residues" evidence="10">
    <location>
        <begin position="1055"/>
        <end position="1067"/>
    </location>
</feature>
<feature type="transmembrane region" description="Helical" evidence="9">
    <location>
        <begin position="366"/>
        <end position="387"/>
    </location>
</feature>
<dbReference type="Gene3D" id="3.30.2090.10">
    <property type="entry name" value="Multidrug efflux transporter AcrB TolC docking domain, DN and DC subdomains"/>
    <property type="match status" value="2"/>
</dbReference>
<evidence type="ECO:0000256" key="8">
    <source>
        <dbReference type="ARBA" id="ARBA00023136"/>
    </source>
</evidence>
<dbReference type="PRINTS" id="PR00702">
    <property type="entry name" value="ACRIFLAVINRP"/>
</dbReference>
<dbReference type="Gene3D" id="1.20.1640.10">
    <property type="entry name" value="Multidrug efflux transporter AcrB transmembrane domain"/>
    <property type="match status" value="2"/>
</dbReference>
<feature type="transmembrane region" description="Helical" evidence="9">
    <location>
        <begin position="470"/>
        <end position="497"/>
    </location>
</feature>
<dbReference type="NCBIfam" id="TIGR00915">
    <property type="entry name" value="2A0602"/>
    <property type="match status" value="1"/>
</dbReference>
<keyword evidence="7 9" id="KW-1133">Transmembrane helix</keyword>
<evidence type="ECO:0000313" key="11">
    <source>
        <dbReference type="EMBL" id="UNM95456.1"/>
    </source>
</evidence>
<keyword evidence="12" id="KW-1185">Reference proteome</keyword>
<dbReference type="Gene3D" id="3.30.70.1320">
    <property type="entry name" value="Multidrug efflux transporter AcrB pore domain like"/>
    <property type="match status" value="1"/>
</dbReference>
<dbReference type="Gene3D" id="3.30.70.1440">
    <property type="entry name" value="Multidrug efflux transporter AcrB pore domain"/>
    <property type="match status" value="1"/>
</dbReference>
<dbReference type="RefSeq" id="WP_242147720.1">
    <property type="nucleotide sequence ID" value="NZ_CP093379.1"/>
</dbReference>
<dbReference type="NCBIfam" id="NF000282">
    <property type="entry name" value="RND_permease_1"/>
    <property type="match status" value="1"/>
</dbReference>
<evidence type="ECO:0000256" key="7">
    <source>
        <dbReference type="ARBA" id="ARBA00022989"/>
    </source>
</evidence>
<evidence type="ECO:0000256" key="2">
    <source>
        <dbReference type="ARBA" id="ARBA00010942"/>
    </source>
</evidence>
<protein>
    <recommendedName>
        <fullName evidence="9">Efflux pump membrane transporter</fullName>
    </recommendedName>
</protein>
<evidence type="ECO:0000256" key="10">
    <source>
        <dbReference type="SAM" id="MobiDB-lite"/>
    </source>
</evidence>
<feature type="region of interest" description="Disordered" evidence="10">
    <location>
        <begin position="1055"/>
        <end position="1074"/>
    </location>
</feature>
<dbReference type="Proteomes" id="UP000829542">
    <property type="component" value="Chromosome"/>
</dbReference>
<dbReference type="PANTHER" id="PTHR32063:SF13">
    <property type="entry name" value="MULTIDRUG EFFLUX PUMP SUBUNIT ACRB-RELATED"/>
    <property type="match status" value="1"/>
</dbReference>
<evidence type="ECO:0000256" key="9">
    <source>
        <dbReference type="RuleBase" id="RU364070"/>
    </source>
</evidence>
<dbReference type="Pfam" id="PF00873">
    <property type="entry name" value="ACR_tran"/>
    <property type="match status" value="1"/>
</dbReference>
<dbReference type="EMBL" id="CP093379">
    <property type="protein sequence ID" value="UNM95456.1"/>
    <property type="molecule type" value="Genomic_DNA"/>
</dbReference>
<feature type="transmembrane region" description="Helical" evidence="9">
    <location>
        <begin position="893"/>
        <end position="910"/>
    </location>
</feature>
<feature type="transmembrane region" description="Helical" evidence="9">
    <location>
        <begin position="988"/>
        <end position="1008"/>
    </location>
</feature>
<name>A0ABY3WXX2_9GAMM</name>
<dbReference type="SUPFAM" id="SSF82714">
    <property type="entry name" value="Multidrug efflux transporter AcrB TolC docking domain, DN and DC subdomains"/>
    <property type="match status" value="2"/>
</dbReference>